<dbReference type="SUPFAM" id="SSF52172">
    <property type="entry name" value="CheY-like"/>
    <property type="match status" value="1"/>
</dbReference>
<dbReference type="Gene3D" id="3.30.565.10">
    <property type="entry name" value="Histidine kinase-like ATPase, C-terminal domain"/>
    <property type="match status" value="1"/>
</dbReference>
<evidence type="ECO:0000256" key="2">
    <source>
        <dbReference type="ARBA" id="ARBA00012438"/>
    </source>
</evidence>
<dbReference type="InterPro" id="IPR001789">
    <property type="entry name" value="Sig_transdc_resp-reg_receiver"/>
</dbReference>
<dbReference type="STRING" id="395961.Cyan7425_4555"/>
<dbReference type="SUPFAM" id="SSF55874">
    <property type="entry name" value="ATPase domain of HSP90 chaperone/DNA topoisomerase II/histidine kinase"/>
    <property type="match status" value="1"/>
</dbReference>
<proteinExistence type="predicted"/>
<dbReference type="PROSITE" id="PS50110">
    <property type="entry name" value="RESPONSE_REGULATORY"/>
    <property type="match status" value="1"/>
</dbReference>
<dbReference type="InterPro" id="IPR003594">
    <property type="entry name" value="HATPase_dom"/>
</dbReference>
<dbReference type="PANTHER" id="PTHR43047:SF72">
    <property type="entry name" value="OSMOSENSING HISTIDINE PROTEIN KINASE SLN1"/>
    <property type="match status" value="1"/>
</dbReference>
<feature type="modified residue" description="4-aspartylphosphate" evidence="7">
    <location>
        <position position="63"/>
    </location>
</feature>
<feature type="domain" description="Histidine kinase" evidence="9">
    <location>
        <begin position="151"/>
        <end position="377"/>
    </location>
</feature>
<evidence type="ECO:0000256" key="5">
    <source>
        <dbReference type="ARBA" id="ARBA00022777"/>
    </source>
</evidence>
<dbReference type="GO" id="GO:0000155">
    <property type="term" value="F:phosphorelay sensor kinase activity"/>
    <property type="evidence" value="ECO:0007669"/>
    <property type="project" value="InterPro"/>
</dbReference>
<dbReference type="EC" id="2.7.13.3" evidence="2"/>
<dbReference type="PROSITE" id="PS50109">
    <property type="entry name" value="HIS_KIN"/>
    <property type="match status" value="1"/>
</dbReference>
<dbReference type="PRINTS" id="PR00344">
    <property type="entry name" value="BCTRLSENSOR"/>
</dbReference>
<name>B8HKL9_CYAP4</name>
<dbReference type="Gene3D" id="3.40.50.2300">
    <property type="match status" value="1"/>
</dbReference>
<dbReference type="InterPro" id="IPR036890">
    <property type="entry name" value="HATPase_C_sf"/>
</dbReference>
<sequence length="406" mass="44507">MNPLHFVSSQPIDKILVADDAPDNRFLIEAILEEQGYALDFAEDGREALTKIEAAPPQLVLLDVMMPEMDGYEVTRRVRQNPNLSYIPILLITAYEQVTVAAGLDTGADDFIRKPLEPEELSARVRSLLRLKHSIDERDRIAQQREDFVSRLTHDLRTPLVAADRMLHLITKGALGELPEPVREALETMSRSNNNLLTMVNMLLEVYRYEAGKKPLSLQPVDLVELIREVEQELAPIAQEKGLVLELDLAEAKQDGGGSYRITGDQLELRRVVTNLVGNALKFTEQGRVTVRLRSVSAPSGGGKWMTIAVQDTGPGISPGEQALLFESFRTSRHHHAGSGLGLNLCRRIVEAHQGKIEFISQVGVGSTFTVSLPAQTHPVSLNPSAPSAGNLIASPTGSSTVLKPG</sequence>
<comment type="catalytic activity">
    <reaction evidence="1">
        <text>ATP + protein L-histidine = ADP + protein N-phospho-L-histidine.</text>
        <dbReference type="EC" id="2.7.13.3"/>
    </reaction>
</comment>
<gene>
    <name evidence="11" type="ordered locus">Cyan7425_4555</name>
</gene>
<evidence type="ECO:0000256" key="6">
    <source>
        <dbReference type="ARBA" id="ARBA00023012"/>
    </source>
</evidence>
<evidence type="ECO:0000259" key="10">
    <source>
        <dbReference type="PROSITE" id="PS50110"/>
    </source>
</evidence>
<evidence type="ECO:0000256" key="4">
    <source>
        <dbReference type="ARBA" id="ARBA00022679"/>
    </source>
</evidence>
<dbReference type="AlphaFoldDB" id="B8HKL9"/>
<evidence type="ECO:0000256" key="3">
    <source>
        <dbReference type="ARBA" id="ARBA00022553"/>
    </source>
</evidence>
<protein>
    <recommendedName>
        <fullName evidence="2">histidine kinase</fullName>
        <ecNumber evidence="2">2.7.13.3</ecNumber>
    </recommendedName>
</protein>
<evidence type="ECO:0000259" key="9">
    <source>
        <dbReference type="PROSITE" id="PS50109"/>
    </source>
</evidence>
<dbReference type="SMART" id="SM00387">
    <property type="entry name" value="HATPase_c"/>
    <property type="match status" value="1"/>
</dbReference>
<dbReference type="SUPFAM" id="SSF47384">
    <property type="entry name" value="Homodimeric domain of signal transducing histidine kinase"/>
    <property type="match status" value="1"/>
</dbReference>
<keyword evidence="5 11" id="KW-0418">Kinase</keyword>
<dbReference type="InterPro" id="IPR011006">
    <property type="entry name" value="CheY-like_superfamily"/>
</dbReference>
<dbReference type="InterPro" id="IPR004358">
    <property type="entry name" value="Sig_transdc_His_kin-like_C"/>
</dbReference>
<dbReference type="GO" id="GO:0005886">
    <property type="term" value="C:plasma membrane"/>
    <property type="evidence" value="ECO:0007669"/>
    <property type="project" value="TreeGrafter"/>
</dbReference>
<dbReference type="InterPro" id="IPR003661">
    <property type="entry name" value="HisK_dim/P_dom"/>
</dbReference>
<dbReference type="SMART" id="SM00388">
    <property type="entry name" value="HisKA"/>
    <property type="match status" value="1"/>
</dbReference>
<dbReference type="GO" id="GO:0009927">
    <property type="term" value="F:histidine phosphotransfer kinase activity"/>
    <property type="evidence" value="ECO:0007669"/>
    <property type="project" value="TreeGrafter"/>
</dbReference>
<dbReference type="Pfam" id="PF00512">
    <property type="entry name" value="HisKA"/>
    <property type="match status" value="1"/>
</dbReference>
<dbReference type="SMART" id="SM00448">
    <property type="entry name" value="REC"/>
    <property type="match status" value="1"/>
</dbReference>
<dbReference type="Pfam" id="PF00072">
    <property type="entry name" value="Response_reg"/>
    <property type="match status" value="1"/>
</dbReference>
<reference evidence="11" key="1">
    <citation type="submission" date="2009-01" db="EMBL/GenBank/DDBJ databases">
        <title>Complete sequence of chromosome Cyanothece sp. PCC 7425.</title>
        <authorList>
            <consortium name="US DOE Joint Genome Institute"/>
            <person name="Lucas S."/>
            <person name="Copeland A."/>
            <person name="Lapidus A."/>
            <person name="Glavina del Rio T."/>
            <person name="Dalin E."/>
            <person name="Tice H."/>
            <person name="Bruce D."/>
            <person name="Goodwin L."/>
            <person name="Pitluck S."/>
            <person name="Sims D."/>
            <person name="Meineke L."/>
            <person name="Brettin T."/>
            <person name="Detter J.C."/>
            <person name="Han C."/>
            <person name="Larimer F."/>
            <person name="Land M."/>
            <person name="Hauser L."/>
            <person name="Kyrpides N."/>
            <person name="Ovchinnikova G."/>
            <person name="Liberton M."/>
            <person name="Stoeckel J."/>
            <person name="Banerjee A."/>
            <person name="Singh A."/>
            <person name="Page L."/>
            <person name="Sato H."/>
            <person name="Zhao L."/>
            <person name="Sherman L."/>
            <person name="Pakrasi H."/>
            <person name="Richardson P."/>
        </authorList>
    </citation>
    <scope>NUCLEOTIDE SEQUENCE</scope>
    <source>
        <strain evidence="11">PCC 7425</strain>
    </source>
</reference>
<dbReference type="HOGENOM" id="CLU_000445_114_72_3"/>
<dbReference type="OrthoDB" id="418136at2"/>
<evidence type="ECO:0000256" key="8">
    <source>
        <dbReference type="SAM" id="MobiDB-lite"/>
    </source>
</evidence>
<dbReference type="PANTHER" id="PTHR43047">
    <property type="entry name" value="TWO-COMPONENT HISTIDINE PROTEIN KINASE"/>
    <property type="match status" value="1"/>
</dbReference>
<evidence type="ECO:0000256" key="7">
    <source>
        <dbReference type="PROSITE-ProRule" id="PRU00169"/>
    </source>
</evidence>
<dbReference type="Pfam" id="PF02518">
    <property type="entry name" value="HATPase_c"/>
    <property type="match status" value="1"/>
</dbReference>
<keyword evidence="4 11" id="KW-0808">Transferase</keyword>
<dbReference type="Gene3D" id="1.10.287.130">
    <property type="match status" value="1"/>
</dbReference>
<dbReference type="KEGG" id="cyn:Cyan7425_4555"/>
<evidence type="ECO:0000256" key="1">
    <source>
        <dbReference type="ARBA" id="ARBA00000085"/>
    </source>
</evidence>
<feature type="domain" description="Response regulatory" evidence="10">
    <location>
        <begin position="14"/>
        <end position="129"/>
    </location>
</feature>
<dbReference type="EMBL" id="CP001344">
    <property type="protein sequence ID" value="ACL46863.1"/>
    <property type="molecule type" value="Genomic_DNA"/>
</dbReference>
<dbReference type="CDD" id="cd00082">
    <property type="entry name" value="HisKA"/>
    <property type="match status" value="1"/>
</dbReference>
<evidence type="ECO:0000313" key="11">
    <source>
        <dbReference type="EMBL" id="ACL46863.1"/>
    </source>
</evidence>
<accession>B8HKL9</accession>
<dbReference type="eggNOG" id="COG2205">
    <property type="taxonomic scope" value="Bacteria"/>
</dbReference>
<keyword evidence="3 7" id="KW-0597">Phosphoprotein</keyword>
<dbReference type="InterPro" id="IPR005467">
    <property type="entry name" value="His_kinase_dom"/>
</dbReference>
<organism evidence="11">
    <name type="scientific">Cyanothece sp. (strain PCC 7425 / ATCC 29141)</name>
    <dbReference type="NCBI Taxonomy" id="395961"/>
    <lineage>
        <taxon>Bacteria</taxon>
        <taxon>Bacillati</taxon>
        <taxon>Cyanobacteriota</taxon>
        <taxon>Cyanophyceae</taxon>
        <taxon>Gomontiellales</taxon>
        <taxon>Cyanothecaceae</taxon>
        <taxon>Cyanothece</taxon>
    </lineage>
</organism>
<dbReference type="CDD" id="cd16922">
    <property type="entry name" value="HATPase_EvgS-ArcB-TorS-like"/>
    <property type="match status" value="1"/>
</dbReference>
<keyword evidence="6" id="KW-0902">Two-component regulatory system</keyword>
<feature type="region of interest" description="Disordered" evidence="8">
    <location>
        <begin position="382"/>
        <end position="406"/>
    </location>
</feature>
<dbReference type="InterPro" id="IPR036097">
    <property type="entry name" value="HisK_dim/P_sf"/>
</dbReference>